<sequence length="174" mass="18145">MPKPKLDLSPSDIAIIERAKTFKVTVFAGSGKYKSVERPTLATARAWAPVLEKEVGNGKRAMIYAIDPVSDGSAFVPAAYAPEQSPMAAVKAAEKAAAAKPAKGAAKAKPAAKPTAAKSGSKSDIVVGMITKRGGAKRADIVAAVDGWNVDLRQLCARRGLKLRKLPDGNYTAS</sequence>
<gene>
    <name evidence="1" type="ORF">BKD09_17780</name>
</gene>
<name>A0A1L3FA53_BRAJP</name>
<evidence type="ECO:0000313" key="1">
    <source>
        <dbReference type="EMBL" id="APG10181.1"/>
    </source>
</evidence>
<dbReference type="RefSeq" id="WP_071911532.1">
    <property type="nucleotide sequence ID" value="NZ_CP017637.1"/>
</dbReference>
<proteinExistence type="predicted"/>
<organism evidence="1 2">
    <name type="scientific">Bradyrhizobium japonicum</name>
    <dbReference type="NCBI Taxonomy" id="375"/>
    <lineage>
        <taxon>Bacteria</taxon>
        <taxon>Pseudomonadati</taxon>
        <taxon>Pseudomonadota</taxon>
        <taxon>Alphaproteobacteria</taxon>
        <taxon>Hyphomicrobiales</taxon>
        <taxon>Nitrobacteraceae</taxon>
        <taxon>Bradyrhizobium</taxon>
    </lineage>
</organism>
<dbReference type="EMBL" id="CP017637">
    <property type="protein sequence ID" value="APG10181.1"/>
    <property type="molecule type" value="Genomic_DNA"/>
</dbReference>
<evidence type="ECO:0000313" key="2">
    <source>
        <dbReference type="Proteomes" id="UP000181962"/>
    </source>
</evidence>
<dbReference type="Proteomes" id="UP000181962">
    <property type="component" value="Chromosome"/>
</dbReference>
<accession>A0A1L3FA53</accession>
<reference evidence="1 2" key="1">
    <citation type="submission" date="2016-11" db="EMBL/GenBank/DDBJ databases">
        <title>Complete Genome Sequence of Bradyrhizobium sp. strain J5, an isolated from soybean nodule in Hokkaido.</title>
        <authorList>
            <person name="Kanehara K."/>
        </authorList>
    </citation>
    <scope>NUCLEOTIDE SEQUENCE [LARGE SCALE GENOMIC DNA]</scope>
    <source>
        <strain evidence="1 2">J5</strain>
    </source>
</reference>
<protein>
    <submittedName>
        <fullName evidence="1">Uncharacterized protein</fullName>
    </submittedName>
</protein>
<dbReference type="AlphaFoldDB" id="A0A1L3FA53"/>